<dbReference type="AlphaFoldDB" id="A0A9X3I3D9"/>
<dbReference type="Pfam" id="PF13185">
    <property type="entry name" value="GAF_2"/>
    <property type="match status" value="1"/>
</dbReference>
<dbReference type="SUPFAM" id="SSF55781">
    <property type="entry name" value="GAF domain-like"/>
    <property type="match status" value="1"/>
</dbReference>
<evidence type="ECO:0000313" key="5">
    <source>
        <dbReference type="Proteomes" id="UP001143347"/>
    </source>
</evidence>
<dbReference type="Gene3D" id="1.10.10.10">
    <property type="entry name" value="Winged helix-like DNA-binding domain superfamily/Winged helix DNA-binding domain"/>
    <property type="match status" value="1"/>
</dbReference>
<dbReference type="InterPro" id="IPR036388">
    <property type="entry name" value="WH-like_DNA-bd_sf"/>
</dbReference>
<keyword evidence="1" id="KW-0805">Transcription regulation</keyword>
<keyword evidence="5" id="KW-1185">Reference proteome</keyword>
<dbReference type="Gene3D" id="3.30.450.40">
    <property type="match status" value="1"/>
</dbReference>
<comment type="caution">
    <text evidence="4">The sequence shown here is derived from an EMBL/GenBank/DDBJ whole genome shotgun (WGS) entry which is preliminary data.</text>
</comment>
<protein>
    <submittedName>
        <fullName evidence="4">GAF and ANTAR domain-containing protein</fullName>
    </submittedName>
</protein>
<gene>
    <name evidence="4" type="ORF">OSB52_03070</name>
</gene>
<dbReference type="Pfam" id="PF03861">
    <property type="entry name" value="ANTAR"/>
    <property type="match status" value="1"/>
</dbReference>
<dbReference type="InterPro" id="IPR005561">
    <property type="entry name" value="ANTAR"/>
</dbReference>
<dbReference type="SMART" id="SM01012">
    <property type="entry name" value="ANTAR"/>
    <property type="match status" value="1"/>
</dbReference>
<evidence type="ECO:0000256" key="1">
    <source>
        <dbReference type="ARBA" id="ARBA00023015"/>
    </source>
</evidence>
<keyword evidence="2" id="KW-0804">Transcription</keyword>
<organism evidence="4 5">
    <name type="scientific">Gordonia aquimaris</name>
    <dbReference type="NCBI Taxonomy" id="2984863"/>
    <lineage>
        <taxon>Bacteria</taxon>
        <taxon>Bacillati</taxon>
        <taxon>Actinomycetota</taxon>
        <taxon>Actinomycetes</taxon>
        <taxon>Mycobacteriales</taxon>
        <taxon>Gordoniaceae</taxon>
        <taxon>Gordonia</taxon>
    </lineage>
</organism>
<dbReference type="Proteomes" id="UP001143347">
    <property type="component" value="Unassembled WGS sequence"/>
</dbReference>
<dbReference type="PIRSF" id="PIRSF036625">
    <property type="entry name" value="GAF_ANTAR"/>
    <property type="match status" value="1"/>
</dbReference>
<dbReference type="InterPro" id="IPR003018">
    <property type="entry name" value="GAF"/>
</dbReference>
<feature type="domain" description="ANTAR" evidence="3">
    <location>
        <begin position="177"/>
        <end position="238"/>
    </location>
</feature>
<dbReference type="PROSITE" id="PS50921">
    <property type="entry name" value="ANTAR"/>
    <property type="match status" value="1"/>
</dbReference>
<evidence type="ECO:0000259" key="3">
    <source>
        <dbReference type="PROSITE" id="PS50921"/>
    </source>
</evidence>
<proteinExistence type="predicted"/>
<evidence type="ECO:0000256" key="2">
    <source>
        <dbReference type="ARBA" id="ARBA00023163"/>
    </source>
</evidence>
<sequence>MSGARQEERGVHGQIARLARRLHGAAGGSGVQEPSTVLAEITRAAVDVLPDVDHAGVTLVRRAGSGTRPAELQSTAATGAIPELVDRLQHETGEGPCLDAVWQQDTMSISDMGTETRWPRFVAAVLDRTPVRASLSIQLFVTDVELGALNLYSESADPFDPAEVDLGINLATHAAIALSGARRGTQFRSALASRDIIGQAKGIIMERFDVDALQAFDLLRRLSQDSNTPVAEVAAQLVDKDHPDPR</sequence>
<dbReference type="EMBL" id="JAPKFM010000002">
    <property type="protein sequence ID" value="MCX2963071.1"/>
    <property type="molecule type" value="Genomic_DNA"/>
</dbReference>
<reference evidence="4" key="1">
    <citation type="submission" date="2022-10" db="EMBL/GenBank/DDBJ databases">
        <title>WGS of marine actinomycetes from Thailand.</title>
        <authorList>
            <person name="Thawai C."/>
        </authorList>
    </citation>
    <scope>NUCLEOTIDE SEQUENCE</scope>
    <source>
        <strain evidence="4">SW21</strain>
    </source>
</reference>
<name>A0A9X3I3D9_9ACTN</name>
<evidence type="ECO:0000313" key="4">
    <source>
        <dbReference type="EMBL" id="MCX2963071.1"/>
    </source>
</evidence>
<accession>A0A9X3I3D9</accession>
<dbReference type="InterPro" id="IPR012074">
    <property type="entry name" value="GAF_ANTAR"/>
</dbReference>
<dbReference type="RefSeq" id="WP_266060118.1">
    <property type="nucleotide sequence ID" value="NZ_JAPKFM010000002.1"/>
</dbReference>
<dbReference type="GO" id="GO:0003723">
    <property type="term" value="F:RNA binding"/>
    <property type="evidence" value="ECO:0007669"/>
    <property type="project" value="InterPro"/>
</dbReference>
<dbReference type="InterPro" id="IPR029016">
    <property type="entry name" value="GAF-like_dom_sf"/>
</dbReference>